<evidence type="ECO:0000313" key="2">
    <source>
        <dbReference type="Proteomes" id="UP000659654"/>
    </source>
</evidence>
<evidence type="ECO:0000313" key="1">
    <source>
        <dbReference type="EMBL" id="CAD5224375.1"/>
    </source>
</evidence>
<proteinExistence type="predicted"/>
<reference evidence="1" key="1">
    <citation type="submission" date="2020-09" db="EMBL/GenBank/DDBJ databases">
        <authorList>
            <person name="Kikuchi T."/>
        </authorList>
    </citation>
    <scope>NUCLEOTIDE SEQUENCE</scope>
    <source>
        <strain evidence="1">Ka4C1</strain>
    </source>
</reference>
<dbReference type="AlphaFoldDB" id="A0A7I8XFA3"/>
<comment type="caution">
    <text evidence="1">The sequence shown here is derived from an EMBL/GenBank/DDBJ whole genome shotgun (WGS) entry which is preliminary data.</text>
</comment>
<keyword evidence="2" id="KW-1185">Reference proteome</keyword>
<protein>
    <submittedName>
        <fullName evidence="1">(pine wood nematode) hypothetical protein</fullName>
    </submittedName>
</protein>
<organism evidence="1 2">
    <name type="scientific">Bursaphelenchus xylophilus</name>
    <name type="common">Pinewood nematode worm</name>
    <name type="synonym">Aphelenchoides xylophilus</name>
    <dbReference type="NCBI Taxonomy" id="6326"/>
    <lineage>
        <taxon>Eukaryota</taxon>
        <taxon>Metazoa</taxon>
        <taxon>Ecdysozoa</taxon>
        <taxon>Nematoda</taxon>
        <taxon>Chromadorea</taxon>
        <taxon>Rhabditida</taxon>
        <taxon>Tylenchina</taxon>
        <taxon>Tylenchomorpha</taxon>
        <taxon>Aphelenchoidea</taxon>
        <taxon>Aphelenchoididae</taxon>
        <taxon>Bursaphelenchus</taxon>
    </lineage>
</organism>
<accession>A0A7I8XFA3</accession>
<dbReference type="Proteomes" id="UP000659654">
    <property type="component" value="Unassembled WGS sequence"/>
</dbReference>
<dbReference type="Proteomes" id="UP000582659">
    <property type="component" value="Unassembled WGS sequence"/>
</dbReference>
<dbReference type="EMBL" id="CAJFDI010000004">
    <property type="protein sequence ID" value="CAD5224375.1"/>
    <property type="molecule type" value="Genomic_DNA"/>
</dbReference>
<gene>
    <name evidence="1" type="ORF">BXYJ_LOCUS8012</name>
</gene>
<dbReference type="EMBL" id="CAJFCV020000004">
    <property type="protein sequence ID" value="CAG9113136.1"/>
    <property type="molecule type" value="Genomic_DNA"/>
</dbReference>
<name>A0A7I8XFA3_BURXY</name>
<sequence>MTGHENVRDDCVRPSGTTCSNFVVDYNYTFILWNPQHHAVLQKFPTCSRVLEPFDLWNLVSLLTSEDVPILQGIFDGLLLWSPNKMPKIYPSCVSAESTMSRAQFTYGTILNLWLFSLASNATEILDSNEDIGGFIQDPKVRETVSWAHKCVDKSFICTYDCNVVTNATGDLRPAKWHHLFQLYGGLQLHLVEEPLSTSSGRASEIPDLLAGPGALNLWNLVSLLCDDNVRSSVKDLPRCPNTSRHTRWTIATKSDQNARSSSIFCHLSSTAMNLLIRLTRSDPFVDCLDTTRLNGRQPTRKNQSYLPCRTDYFGHINAFYHFVVVFCTTIASW</sequence>